<keyword evidence="4" id="KW-1185">Reference proteome</keyword>
<feature type="region of interest" description="Disordered" evidence="1">
    <location>
        <begin position="38"/>
        <end position="58"/>
    </location>
</feature>
<keyword evidence="2" id="KW-0732">Signal</keyword>
<organism evidence="3 4">
    <name type="scientific">Streptomyces roseoviridis</name>
    <dbReference type="NCBI Taxonomy" id="67361"/>
    <lineage>
        <taxon>Bacteria</taxon>
        <taxon>Bacillati</taxon>
        <taxon>Actinomycetota</taxon>
        <taxon>Actinomycetes</taxon>
        <taxon>Kitasatosporales</taxon>
        <taxon>Streptomycetaceae</taxon>
        <taxon>Streptomyces</taxon>
    </lineage>
</organism>
<evidence type="ECO:0000256" key="2">
    <source>
        <dbReference type="SAM" id="SignalP"/>
    </source>
</evidence>
<dbReference type="RefSeq" id="WP_345485913.1">
    <property type="nucleotide sequence ID" value="NZ_BAAAWU010000001.1"/>
</dbReference>
<sequence>MQAVIRRRTAVAVCGFALCGALAAPAAIEAASAVIDSGQSQTEAVDKVKKAKKPKKVK</sequence>
<reference evidence="3 4" key="1">
    <citation type="submission" date="2024-09" db="EMBL/GenBank/DDBJ databases">
        <authorList>
            <person name="Sun Q."/>
            <person name="Mori K."/>
        </authorList>
    </citation>
    <scope>NUCLEOTIDE SEQUENCE [LARGE SCALE GENOMIC DNA]</scope>
    <source>
        <strain evidence="3 4">JCM 4414</strain>
    </source>
</reference>
<evidence type="ECO:0000313" key="4">
    <source>
        <dbReference type="Proteomes" id="UP001589716"/>
    </source>
</evidence>
<name>A0ABV5QPV4_9ACTN</name>
<dbReference type="EMBL" id="JBHMCT010000009">
    <property type="protein sequence ID" value="MFB9555536.1"/>
    <property type="molecule type" value="Genomic_DNA"/>
</dbReference>
<protein>
    <submittedName>
        <fullName evidence="3">Uncharacterized protein</fullName>
    </submittedName>
</protein>
<comment type="caution">
    <text evidence="3">The sequence shown here is derived from an EMBL/GenBank/DDBJ whole genome shotgun (WGS) entry which is preliminary data.</text>
</comment>
<evidence type="ECO:0000313" key="3">
    <source>
        <dbReference type="EMBL" id="MFB9555536.1"/>
    </source>
</evidence>
<dbReference type="Proteomes" id="UP001589716">
    <property type="component" value="Unassembled WGS sequence"/>
</dbReference>
<feature type="signal peptide" evidence="2">
    <location>
        <begin position="1"/>
        <end position="26"/>
    </location>
</feature>
<feature type="compositionally biased region" description="Basic residues" evidence="1">
    <location>
        <begin position="49"/>
        <end position="58"/>
    </location>
</feature>
<gene>
    <name evidence="3" type="ORF">ACFFTP_15245</name>
</gene>
<accession>A0ABV5QPV4</accession>
<proteinExistence type="predicted"/>
<feature type="chain" id="PRO_5045336557" evidence="2">
    <location>
        <begin position="27"/>
        <end position="58"/>
    </location>
</feature>
<evidence type="ECO:0000256" key="1">
    <source>
        <dbReference type="SAM" id="MobiDB-lite"/>
    </source>
</evidence>